<evidence type="ECO:0000313" key="2">
    <source>
        <dbReference type="Proteomes" id="UP000568751"/>
    </source>
</evidence>
<proteinExistence type="predicted"/>
<sequence>MGNGMGASGGVGVEGDVVVELGFVGVELGELGVVYAEFDLFFGGGVDVGIHCVYFVIERPLHKYE</sequence>
<reference evidence="1 2" key="1">
    <citation type="submission" date="2020-05" db="EMBL/GenBank/DDBJ databases">
        <title>Horizontal transmission and recombination maintain forever young bacterial symbiont genomes.</title>
        <authorList>
            <person name="Russell S.L."/>
            <person name="Pepper-Tunick E."/>
            <person name="Svedberg J."/>
            <person name="Byrne A."/>
            <person name="Ruelas Castillo J."/>
            <person name="Vollmers C."/>
            <person name="Beinart R.A."/>
            <person name="Corbett-Detig R."/>
        </authorList>
    </citation>
    <scope>NUCLEOTIDE SEQUENCE [LARGE SCALE GENOMIC DNA]</scope>
    <source>
        <strain evidence="1">455</strain>
    </source>
</reference>
<accession>A0A853F5U5</accession>
<comment type="caution">
    <text evidence="1">The sequence shown here is derived from an EMBL/GenBank/DDBJ whole genome shotgun (WGS) entry which is preliminary data.</text>
</comment>
<dbReference type="Proteomes" id="UP000568751">
    <property type="component" value="Unassembled WGS sequence"/>
</dbReference>
<gene>
    <name evidence="1" type="ORF">H0A76_06700</name>
</gene>
<evidence type="ECO:0000313" key="1">
    <source>
        <dbReference type="EMBL" id="NYT27600.1"/>
    </source>
</evidence>
<protein>
    <submittedName>
        <fullName evidence="1">Uncharacterized protein</fullName>
    </submittedName>
</protein>
<dbReference type="EMBL" id="JACCHT010000001">
    <property type="protein sequence ID" value="NYT27600.1"/>
    <property type="molecule type" value="Genomic_DNA"/>
</dbReference>
<dbReference type="AlphaFoldDB" id="A0A853F5U5"/>
<name>A0A853F5U5_9GAMM</name>
<organism evidence="1 2">
    <name type="scientific">Candidatus Thiodubiliella endoseptemdiera</name>
    <dbReference type="NCBI Taxonomy" id="2738886"/>
    <lineage>
        <taxon>Bacteria</taxon>
        <taxon>Pseudomonadati</taxon>
        <taxon>Pseudomonadota</taxon>
        <taxon>Gammaproteobacteria</taxon>
        <taxon>Candidatus Pseudothioglobaceae</taxon>
        <taxon>Candidatus Thiodubiliella</taxon>
    </lineage>
</organism>